<accession>A0A3M7S3N6</accession>
<reference evidence="1 2" key="1">
    <citation type="journal article" date="2018" name="Sci. Rep.">
        <title>Genomic signatures of local adaptation to the degree of environmental predictability in rotifers.</title>
        <authorList>
            <person name="Franch-Gras L."/>
            <person name="Hahn C."/>
            <person name="Garcia-Roger E.M."/>
            <person name="Carmona M.J."/>
            <person name="Serra M."/>
            <person name="Gomez A."/>
        </authorList>
    </citation>
    <scope>NUCLEOTIDE SEQUENCE [LARGE SCALE GENOMIC DNA]</scope>
    <source>
        <strain evidence="1">HYR1</strain>
    </source>
</reference>
<dbReference type="AlphaFoldDB" id="A0A3M7S3N6"/>
<evidence type="ECO:0000313" key="2">
    <source>
        <dbReference type="Proteomes" id="UP000276133"/>
    </source>
</evidence>
<gene>
    <name evidence="1" type="ORF">BpHYR1_041123</name>
</gene>
<protein>
    <submittedName>
        <fullName evidence="1">Uncharacterized protein</fullName>
    </submittedName>
</protein>
<sequence>MRLNESVNSQHSDLHIFQFRKNVNQQDHASRDNKDKIEFFKDCNSIDHCLIYWKNLAIYIENERILNFYYEIIMLRIERSPISIITYKNVFKSELNSYLIIGIVKDEIIFNPSFCKLEKFFVPNHSFIMILQSLASFITSKTLKKNGRLNNYMKREKIHMTAITFNKLDKP</sequence>
<dbReference type="EMBL" id="REGN01002089">
    <property type="protein sequence ID" value="RNA30414.1"/>
    <property type="molecule type" value="Genomic_DNA"/>
</dbReference>
<comment type="caution">
    <text evidence="1">The sequence shown here is derived from an EMBL/GenBank/DDBJ whole genome shotgun (WGS) entry which is preliminary data.</text>
</comment>
<evidence type="ECO:0000313" key="1">
    <source>
        <dbReference type="EMBL" id="RNA30414.1"/>
    </source>
</evidence>
<keyword evidence="2" id="KW-1185">Reference proteome</keyword>
<dbReference type="Proteomes" id="UP000276133">
    <property type="component" value="Unassembled WGS sequence"/>
</dbReference>
<proteinExistence type="predicted"/>
<organism evidence="1 2">
    <name type="scientific">Brachionus plicatilis</name>
    <name type="common">Marine rotifer</name>
    <name type="synonym">Brachionus muelleri</name>
    <dbReference type="NCBI Taxonomy" id="10195"/>
    <lineage>
        <taxon>Eukaryota</taxon>
        <taxon>Metazoa</taxon>
        <taxon>Spiralia</taxon>
        <taxon>Gnathifera</taxon>
        <taxon>Rotifera</taxon>
        <taxon>Eurotatoria</taxon>
        <taxon>Monogononta</taxon>
        <taxon>Pseudotrocha</taxon>
        <taxon>Ploima</taxon>
        <taxon>Brachionidae</taxon>
        <taxon>Brachionus</taxon>
    </lineage>
</organism>
<name>A0A3M7S3N6_BRAPC</name>